<feature type="transmembrane region" description="Helical" evidence="2">
    <location>
        <begin position="421"/>
        <end position="442"/>
    </location>
</feature>
<feature type="compositionally biased region" description="Low complexity" evidence="1">
    <location>
        <begin position="389"/>
        <end position="403"/>
    </location>
</feature>
<feature type="region of interest" description="Disordered" evidence="1">
    <location>
        <begin position="321"/>
        <end position="421"/>
    </location>
</feature>
<dbReference type="NCBIfam" id="TIGR01167">
    <property type="entry name" value="LPXTG_anchor"/>
    <property type="match status" value="1"/>
</dbReference>
<feature type="compositionally biased region" description="Acidic residues" evidence="1">
    <location>
        <begin position="354"/>
        <end position="379"/>
    </location>
</feature>
<feature type="signal peptide" evidence="3">
    <location>
        <begin position="1"/>
        <end position="34"/>
    </location>
</feature>
<evidence type="ECO:0000256" key="2">
    <source>
        <dbReference type="SAM" id="Phobius"/>
    </source>
</evidence>
<reference evidence="5" key="1">
    <citation type="submission" date="2023-07" db="EMBL/GenBank/DDBJ databases">
        <title>Description of three actinobacteria isolated from air of manufacturing shop in a pharmaceutical factory.</title>
        <authorList>
            <person name="Zhang D.-F."/>
        </authorList>
    </citation>
    <scope>NUCLEOTIDE SEQUENCE [LARGE SCALE GENOMIC DNA]</scope>
    <source>
        <strain evidence="5">CCTCC AB 207010</strain>
    </source>
</reference>
<proteinExistence type="predicted"/>
<protein>
    <submittedName>
        <fullName evidence="4">LPXTG cell wall anchor domain-containing protein</fullName>
    </submittedName>
</protein>
<dbReference type="RefSeq" id="WP_310537253.1">
    <property type="nucleotide sequence ID" value="NZ_BAAAOC010000001.1"/>
</dbReference>
<evidence type="ECO:0000313" key="5">
    <source>
        <dbReference type="Proteomes" id="UP001260872"/>
    </source>
</evidence>
<dbReference type="Proteomes" id="UP001260872">
    <property type="component" value="Unassembled WGS sequence"/>
</dbReference>
<comment type="caution">
    <text evidence="4">The sequence shown here is derived from an EMBL/GenBank/DDBJ whole genome shotgun (WGS) entry which is preliminary data.</text>
</comment>
<keyword evidence="3" id="KW-0732">Signal</keyword>
<keyword evidence="2" id="KW-0812">Transmembrane</keyword>
<evidence type="ECO:0000256" key="3">
    <source>
        <dbReference type="SAM" id="SignalP"/>
    </source>
</evidence>
<keyword evidence="2" id="KW-1133">Transmembrane helix</keyword>
<evidence type="ECO:0000256" key="1">
    <source>
        <dbReference type="SAM" id="MobiDB-lite"/>
    </source>
</evidence>
<accession>A0ABU1FUE7</accession>
<gene>
    <name evidence="4" type="ORF">RH857_06975</name>
</gene>
<dbReference type="EMBL" id="JAVKGT010000014">
    <property type="protein sequence ID" value="MDR5711877.1"/>
    <property type="molecule type" value="Genomic_DNA"/>
</dbReference>
<keyword evidence="2" id="KW-0472">Membrane</keyword>
<evidence type="ECO:0000313" key="4">
    <source>
        <dbReference type="EMBL" id="MDR5711877.1"/>
    </source>
</evidence>
<sequence length="455" mass="47504">MRSITDHRTPVPRTLTAAIMAAALGMTAATSAHATAGTGASPDYAPPTADNLSEDTYSNVLPFGGDFGDQLPIGTHDYSVFFDSSLAGPDDYDVWVLQPEGDDSILIGEFSFAPSDGGEGEANAIAAEDFTLGTLAEEVDQPGDYAIAITDDAGEVIAWSQATTPPHIAGDYREASWPIPADAAQQQPDVGTVDRDTPVTVSDLTEDGYGVVSRTDSDDLTLVPGELFTLQAEHEQLASVANAAFWLVYPEPAEVEIEGTTQRVEALHLGSTPTFYEPSVTLDEPELDPDYITYSGIYAVAVLDEETGEIIGWSPFGVDADGQGIQPGQPGVNENDTNTDRSIYPIPDSVPVPGEEDQEEGGADPQPEDDAQEGSEEETPAPGDNSPSPAGEEPADETAAPDAENSEAASDTGPLALTGPAGIIGLSAAGLLLLGAGSYLIYRSRNKTDDAGQQL</sequence>
<name>A0ABU1FUE7_9MICC</name>
<feature type="chain" id="PRO_5046706819" evidence="3">
    <location>
        <begin position="35"/>
        <end position="455"/>
    </location>
</feature>
<keyword evidence="5" id="KW-1185">Reference proteome</keyword>
<organism evidence="4 5">
    <name type="scientific">Nesterenkonia flava</name>
    <dbReference type="NCBI Taxonomy" id="469799"/>
    <lineage>
        <taxon>Bacteria</taxon>
        <taxon>Bacillati</taxon>
        <taxon>Actinomycetota</taxon>
        <taxon>Actinomycetes</taxon>
        <taxon>Micrococcales</taxon>
        <taxon>Micrococcaceae</taxon>
        <taxon>Nesterenkonia</taxon>
    </lineage>
</organism>